<keyword evidence="6 8" id="KW-0472">Membrane</keyword>
<feature type="compositionally biased region" description="Polar residues" evidence="7">
    <location>
        <begin position="1"/>
        <end position="12"/>
    </location>
</feature>
<dbReference type="PANTHER" id="PTHR30106:SF1">
    <property type="entry name" value="UPF0324 MEMBRANE PROTEIN FN0533"/>
    <property type="match status" value="1"/>
</dbReference>
<evidence type="ECO:0000313" key="9">
    <source>
        <dbReference type="EMBL" id="SPD74014.1"/>
    </source>
</evidence>
<feature type="transmembrane region" description="Helical" evidence="8">
    <location>
        <begin position="109"/>
        <end position="127"/>
    </location>
</feature>
<sequence length="553" mass="59872">MAAQGNRISSQGVPAAPAKSRSPFLTTEDYWAIWLGLGIIALSMVFFWMGGSIRAFTITPGSWSNISSIGNDLAKNVWIYGVICLCFGVIFSISIAAMGRSLKEFIPGYLIVFAGSLGIFYLAAWDVMQKWDLGAPLLALLIGIIIGNFKKMPTWFHTAMRTEYYIKTGIVLLGATLPLTLIFEAGAIAFFQATIVSVCTWMTIFLAATKLFKLDNRFGAVLGTAGAVCGVSGSIAIGGAVRADKEHISISIGVVSVWAIVMVFALAIVTKFMLVPPGEAVTDASPWYAISAGEAGAWVGTSEYADAAGFAVVAEIAKDYGDAPIQAFTLMKVIGRDIWIGIWAFILAIVSCTFWEKDQTKAVGARVIWDRFPKFVLGFFAACVIMSIIAGLAPKTHVGKAPVEGVYKAKTQQSAYKADFSAFQSPQQLAGKFAYDQAAGQITFNGKMSSDELNILISAATTPDQKLALKNLQFKSDWFHSELSSKAIAPIKELRSWAFVFCFLCIGLSTRFKDLMIFGMKPFWAFTIGVIVNVPLGYALSTIVFSGYWQAIK</sequence>
<evidence type="ECO:0000256" key="6">
    <source>
        <dbReference type="ARBA" id="ARBA00023136"/>
    </source>
</evidence>
<dbReference type="AlphaFoldDB" id="A0A445MWV2"/>
<keyword evidence="3" id="KW-1003">Cell membrane</keyword>
<keyword evidence="5 8" id="KW-1133">Transmembrane helix</keyword>
<evidence type="ECO:0008006" key="10">
    <source>
        <dbReference type="Google" id="ProtNLM"/>
    </source>
</evidence>
<gene>
    <name evidence="9" type="ORF">PITCH_A2030158</name>
</gene>
<feature type="transmembrane region" description="Helical" evidence="8">
    <location>
        <begin position="375"/>
        <end position="393"/>
    </location>
</feature>
<feature type="transmembrane region" description="Helical" evidence="8">
    <location>
        <begin position="220"/>
        <end position="241"/>
    </location>
</feature>
<feature type="transmembrane region" description="Helical" evidence="8">
    <location>
        <begin position="77"/>
        <end position="97"/>
    </location>
</feature>
<accession>A0A445MWV2</accession>
<keyword evidence="4 8" id="KW-0812">Transmembrane</keyword>
<comment type="subcellular location">
    <subcellularLocation>
        <location evidence="1">Cell membrane</location>
        <topology evidence="1">Multi-pass membrane protein</topology>
    </subcellularLocation>
</comment>
<evidence type="ECO:0000256" key="5">
    <source>
        <dbReference type="ARBA" id="ARBA00022989"/>
    </source>
</evidence>
<name>A0A445MWV2_9BACT</name>
<evidence type="ECO:0000256" key="3">
    <source>
        <dbReference type="ARBA" id="ARBA00022475"/>
    </source>
</evidence>
<feature type="transmembrane region" description="Helical" evidence="8">
    <location>
        <begin position="164"/>
        <end position="183"/>
    </location>
</feature>
<evidence type="ECO:0000256" key="8">
    <source>
        <dbReference type="SAM" id="Phobius"/>
    </source>
</evidence>
<protein>
    <recommendedName>
        <fullName evidence="10">Sulfate exporter family transporter</fullName>
    </recommendedName>
</protein>
<evidence type="ECO:0000256" key="1">
    <source>
        <dbReference type="ARBA" id="ARBA00004651"/>
    </source>
</evidence>
<feature type="transmembrane region" description="Helical" evidence="8">
    <location>
        <begin position="524"/>
        <end position="549"/>
    </location>
</feature>
<feature type="transmembrane region" description="Helical" evidence="8">
    <location>
        <begin position="31"/>
        <end position="57"/>
    </location>
</feature>
<proteinExistence type="inferred from homology"/>
<dbReference type="Pfam" id="PF03601">
    <property type="entry name" value="Cons_hypoth698"/>
    <property type="match status" value="1"/>
</dbReference>
<dbReference type="GO" id="GO:0005886">
    <property type="term" value="C:plasma membrane"/>
    <property type="evidence" value="ECO:0007669"/>
    <property type="project" value="UniProtKB-SubCell"/>
</dbReference>
<reference evidence="9" key="1">
    <citation type="submission" date="2018-01" db="EMBL/GenBank/DDBJ databases">
        <authorList>
            <person name="Regsiter A."/>
            <person name="William W."/>
        </authorList>
    </citation>
    <scope>NUCLEOTIDE SEQUENCE</scope>
    <source>
        <strain evidence="9">TRIP AH-1</strain>
    </source>
</reference>
<evidence type="ECO:0000256" key="4">
    <source>
        <dbReference type="ARBA" id="ARBA00022692"/>
    </source>
</evidence>
<feature type="transmembrane region" description="Helical" evidence="8">
    <location>
        <begin position="247"/>
        <end position="269"/>
    </location>
</feature>
<dbReference type="InterPro" id="IPR018383">
    <property type="entry name" value="UPF0324_pro"/>
</dbReference>
<feature type="transmembrane region" description="Helical" evidence="8">
    <location>
        <begin position="133"/>
        <end position="152"/>
    </location>
</feature>
<dbReference type="PANTHER" id="PTHR30106">
    <property type="entry name" value="INNER MEMBRANE PROTEIN YEIH-RELATED"/>
    <property type="match status" value="1"/>
</dbReference>
<feature type="transmembrane region" description="Helical" evidence="8">
    <location>
        <begin position="338"/>
        <end position="355"/>
    </location>
</feature>
<dbReference type="EMBL" id="OJIN01000117">
    <property type="protein sequence ID" value="SPD74014.1"/>
    <property type="molecule type" value="Genomic_DNA"/>
</dbReference>
<feature type="region of interest" description="Disordered" evidence="7">
    <location>
        <begin position="1"/>
        <end position="21"/>
    </location>
</feature>
<comment type="similarity">
    <text evidence="2">Belongs to the UPF0324 family.</text>
</comment>
<organism evidence="9">
    <name type="scientific">uncultured Desulfobacterium sp</name>
    <dbReference type="NCBI Taxonomy" id="201089"/>
    <lineage>
        <taxon>Bacteria</taxon>
        <taxon>Pseudomonadati</taxon>
        <taxon>Thermodesulfobacteriota</taxon>
        <taxon>Desulfobacteria</taxon>
        <taxon>Desulfobacterales</taxon>
        <taxon>Desulfobacteriaceae</taxon>
        <taxon>Desulfobacterium</taxon>
        <taxon>environmental samples</taxon>
    </lineage>
</organism>
<evidence type="ECO:0000256" key="7">
    <source>
        <dbReference type="SAM" id="MobiDB-lite"/>
    </source>
</evidence>
<evidence type="ECO:0000256" key="2">
    <source>
        <dbReference type="ARBA" id="ARBA00007977"/>
    </source>
</evidence>